<dbReference type="GO" id="GO:0005524">
    <property type="term" value="F:ATP binding"/>
    <property type="evidence" value="ECO:0007669"/>
    <property type="project" value="InterPro"/>
</dbReference>
<dbReference type="SUPFAM" id="SSF48295">
    <property type="entry name" value="TrpR-like"/>
    <property type="match status" value="1"/>
</dbReference>
<protein>
    <submittedName>
        <fullName evidence="2">DnaA-like protein</fullName>
    </submittedName>
</protein>
<dbReference type="Pfam" id="PF08299">
    <property type="entry name" value="Bac_DnaA_C"/>
    <property type="match status" value="1"/>
</dbReference>
<dbReference type="GO" id="GO:0043565">
    <property type="term" value="F:sequence-specific DNA binding"/>
    <property type="evidence" value="ECO:0007669"/>
    <property type="project" value="InterPro"/>
</dbReference>
<dbReference type="SMART" id="SM00760">
    <property type="entry name" value="Bac_DnaA_C"/>
    <property type="match status" value="1"/>
</dbReference>
<dbReference type="CDD" id="cd06571">
    <property type="entry name" value="Bac_DnaA_C"/>
    <property type="match status" value="1"/>
</dbReference>
<accession>A0A4R3NKN7</accession>
<evidence type="ECO:0000313" key="2">
    <source>
        <dbReference type="EMBL" id="TCT35491.1"/>
    </source>
</evidence>
<comment type="caution">
    <text evidence="2">The sequence shown here is derived from an EMBL/GenBank/DDBJ whole genome shotgun (WGS) entry which is preliminary data.</text>
</comment>
<dbReference type="GO" id="GO:0006270">
    <property type="term" value="P:DNA replication initiation"/>
    <property type="evidence" value="ECO:0007669"/>
    <property type="project" value="InterPro"/>
</dbReference>
<dbReference type="InterPro" id="IPR010921">
    <property type="entry name" value="Trp_repressor/repl_initiator"/>
</dbReference>
<gene>
    <name evidence="2" type="ORF">EDC90_102517</name>
</gene>
<name>A0A4R3NKN7_9HYPH</name>
<dbReference type="InterPro" id="IPR013159">
    <property type="entry name" value="DnaA_C"/>
</dbReference>
<evidence type="ECO:0000313" key="3">
    <source>
        <dbReference type="Proteomes" id="UP000295097"/>
    </source>
</evidence>
<dbReference type="EMBL" id="SMAR01000025">
    <property type="protein sequence ID" value="TCT35491.1"/>
    <property type="molecule type" value="Genomic_DNA"/>
</dbReference>
<feature type="domain" description="Chromosomal replication initiator DnaA C-terminal" evidence="1">
    <location>
        <begin position="42"/>
        <end position="111"/>
    </location>
</feature>
<proteinExistence type="predicted"/>
<dbReference type="Proteomes" id="UP000295097">
    <property type="component" value="Unassembled WGS sequence"/>
</dbReference>
<sequence length="144" mass="16266">MSRERMIFTSLRAPLSEWKCSGVLGSGQLNEANSRPSQLRRACRVVRLITKEAGHLAGAHDIVERAQKQRLSQSRQIAMYVCHVALQFSLSEVGQAFNRDRTTVAYACRVIEDRRDDRAFDEFVASIERLSISILADLELLDDA</sequence>
<keyword evidence="3" id="KW-1185">Reference proteome</keyword>
<evidence type="ECO:0000259" key="1">
    <source>
        <dbReference type="SMART" id="SM00760"/>
    </source>
</evidence>
<organism evidence="2 3">
    <name type="scientific">Martelella mediterranea</name>
    <dbReference type="NCBI Taxonomy" id="293089"/>
    <lineage>
        <taxon>Bacteria</taxon>
        <taxon>Pseudomonadati</taxon>
        <taxon>Pseudomonadota</taxon>
        <taxon>Alphaproteobacteria</taxon>
        <taxon>Hyphomicrobiales</taxon>
        <taxon>Aurantimonadaceae</taxon>
        <taxon>Martelella</taxon>
    </lineage>
</organism>
<reference evidence="2 3" key="1">
    <citation type="submission" date="2019-03" db="EMBL/GenBank/DDBJ databases">
        <title>Freshwater and sediment microbial communities from various areas in North America, analyzing microbe dynamics in response to fracking.</title>
        <authorList>
            <person name="Lamendella R."/>
        </authorList>
    </citation>
    <scope>NUCLEOTIDE SEQUENCE [LARGE SCALE GENOMIC DNA]</scope>
    <source>
        <strain evidence="2 3">175.2</strain>
    </source>
</reference>
<dbReference type="GO" id="GO:0006275">
    <property type="term" value="P:regulation of DNA replication"/>
    <property type="evidence" value="ECO:0007669"/>
    <property type="project" value="InterPro"/>
</dbReference>
<dbReference type="Gene3D" id="1.10.1750.10">
    <property type="match status" value="1"/>
</dbReference>
<dbReference type="AlphaFoldDB" id="A0A4R3NKN7"/>
<dbReference type="RefSeq" id="WP_245511064.1">
    <property type="nucleotide sequence ID" value="NZ_SMAR01000025.1"/>
</dbReference>